<dbReference type="InterPro" id="IPR025855">
    <property type="entry name" value="Replic_Relax"/>
</dbReference>
<evidence type="ECO:0000313" key="2">
    <source>
        <dbReference type="Proteomes" id="UP000239494"/>
    </source>
</evidence>
<reference evidence="1 2" key="1">
    <citation type="submission" date="2018-03" db="EMBL/GenBank/DDBJ databases">
        <title>Genomic Encyclopedia of Archaeal and Bacterial Type Strains, Phase II (KMG-II): from individual species to whole genera.</title>
        <authorList>
            <person name="Goeker M."/>
        </authorList>
    </citation>
    <scope>NUCLEOTIDE SEQUENCE [LARGE SCALE GENOMIC DNA]</scope>
    <source>
        <strain evidence="1 2">DSM 44720</strain>
    </source>
</reference>
<evidence type="ECO:0000313" key="1">
    <source>
        <dbReference type="EMBL" id="PRY40521.1"/>
    </source>
</evidence>
<accession>A0A2T0T4G1</accession>
<name>A0A2T0T4G1_9PSEU</name>
<gene>
    <name evidence="1" type="ORF">CLV43_106258</name>
</gene>
<sequence>MQRLAKLGLVVRFGRSVGGIRAGSKGHTIGLTGLGEAVLDVGQDQGRRHRQVWEGKPYFQDHTLAIAELHTSLTEHIAANGDADLIAFETEPKVWRRFGGIGGSLTLKPDYLAHIGVGDIERVVFVEIDLGTESLPSVLRKCQVYLQYWQAGIEQHLHGLFPSVLWLVPDGRRRGRLQEGVERLPRDAQALFTIALLHEGAQLLTTNGGLA</sequence>
<proteinExistence type="predicted"/>
<protein>
    <submittedName>
        <fullName evidence="1">Protein involved in plasmid replication-relaxation</fullName>
    </submittedName>
</protein>
<dbReference type="Pfam" id="PF13814">
    <property type="entry name" value="Replic_Relax"/>
    <property type="match status" value="1"/>
</dbReference>
<dbReference type="EMBL" id="PVTF01000006">
    <property type="protein sequence ID" value="PRY40521.1"/>
    <property type="molecule type" value="Genomic_DNA"/>
</dbReference>
<organism evidence="1 2">
    <name type="scientific">Umezawaea tangerina</name>
    <dbReference type="NCBI Taxonomy" id="84725"/>
    <lineage>
        <taxon>Bacteria</taxon>
        <taxon>Bacillati</taxon>
        <taxon>Actinomycetota</taxon>
        <taxon>Actinomycetes</taxon>
        <taxon>Pseudonocardiales</taxon>
        <taxon>Pseudonocardiaceae</taxon>
        <taxon>Umezawaea</taxon>
    </lineage>
</organism>
<comment type="caution">
    <text evidence="1">The sequence shown here is derived from an EMBL/GenBank/DDBJ whole genome shotgun (WGS) entry which is preliminary data.</text>
</comment>
<dbReference type="Proteomes" id="UP000239494">
    <property type="component" value="Unassembled WGS sequence"/>
</dbReference>
<dbReference type="AlphaFoldDB" id="A0A2T0T4G1"/>
<keyword evidence="2" id="KW-1185">Reference proteome</keyword>